<name>A0A3G6T5D4_9FLAO</name>
<dbReference type="RefSeq" id="WP_225717234.1">
    <property type="nucleotide sequence ID" value="NZ_JBBCUL010000002.1"/>
</dbReference>
<organism evidence="2 3">
    <name type="scientific">Chryseobacterium bernardetii</name>
    <dbReference type="NCBI Taxonomy" id="1241978"/>
    <lineage>
        <taxon>Bacteria</taxon>
        <taxon>Pseudomonadati</taxon>
        <taxon>Bacteroidota</taxon>
        <taxon>Flavobacteriia</taxon>
        <taxon>Flavobacteriales</taxon>
        <taxon>Weeksellaceae</taxon>
        <taxon>Chryseobacterium group</taxon>
        <taxon>Chryseobacterium</taxon>
    </lineage>
</organism>
<feature type="transmembrane region" description="Helical" evidence="1">
    <location>
        <begin position="12"/>
        <end position="33"/>
    </location>
</feature>
<dbReference type="KEGG" id="cben:EG339_07200"/>
<evidence type="ECO:0000313" key="2">
    <source>
        <dbReference type="EMBL" id="AZB24408.1"/>
    </source>
</evidence>
<accession>A0A3G6T5D4</accession>
<dbReference type="AlphaFoldDB" id="A0A3G6T5D4"/>
<dbReference type="EMBL" id="CP033932">
    <property type="protein sequence ID" value="AZB24408.1"/>
    <property type="molecule type" value="Genomic_DNA"/>
</dbReference>
<keyword evidence="1" id="KW-0812">Transmembrane</keyword>
<gene>
    <name evidence="2" type="ORF">EG339_07200</name>
</gene>
<keyword evidence="1" id="KW-0472">Membrane</keyword>
<reference evidence="3" key="1">
    <citation type="submission" date="2018-11" db="EMBL/GenBank/DDBJ databases">
        <title>Proposal to divide the Flavobacteriaceae and reorganize its genera based on Amino Acid Identity values calculated from whole genome sequences.</title>
        <authorList>
            <person name="Nicholson A.C."/>
            <person name="Gulvik C.A."/>
            <person name="Whitney A.M."/>
            <person name="Humrighouse B.W."/>
            <person name="Bell M."/>
            <person name="Holmes B."/>
            <person name="Steigerwalt A.G."/>
            <person name="Villarma A."/>
            <person name="Sheth M."/>
            <person name="Batra D."/>
            <person name="Pryor J."/>
            <person name="Bernardet J.-F."/>
            <person name="Hugo C."/>
            <person name="Kampfer P."/>
            <person name="Newman J."/>
            <person name="McQuiston J.R."/>
        </authorList>
    </citation>
    <scope>NUCLEOTIDE SEQUENCE [LARGE SCALE GENOMIC DNA]</scope>
    <source>
        <strain evidence="3">G0229</strain>
    </source>
</reference>
<proteinExistence type="predicted"/>
<keyword evidence="1" id="KW-1133">Transmembrane helix</keyword>
<keyword evidence="3" id="KW-1185">Reference proteome</keyword>
<evidence type="ECO:0000256" key="1">
    <source>
        <dbReference type="SAM" id="Phobius"/>
    </source>
</evidence>
<protein>
    <submittedName>
        <fullName evidence="2">Uncharacterized protein</fullName>
    </submittedName>
</protein>
<dbReference type="Proteomes" id="UP000271193">
    <property type="component" value="Chromosome"/>
</dbReference>
<evidence type="ECO:0000313" key="3">
    <source>
        <dbReference type="Proteomes" id="UP000271193"/>
    </source>
</evidence>
<sequence length="61" mass="7012">MKKKYYPIPIMKNASLLSGFHFSMNSFLSVYFLKSLLVATDKNITTTHQDNLTGINHQCFL</sequence>